<keyword evidence="2" id="KW-1185">Reference proteome</keyword>
<reference evidence="1 2" key="1">
    <citation type="submission" date="2016-12" db="EMBL/GenBank/DDBJ databases">
        <title>The draft genome sequence of HSLHS2.</title>
        <authorList>
            <person name="Hu D."/>
            <person name="Wang L."/>
            <person name="Shao Z."/>
        </authorList>
    </citation>
    <scope>NUCLEOTIDE SEQUENCE [LARGE SCALE GENOMIC DNA]</scope>
    <source>
        <strain evidence="1">MCCC 1A06712</strain>
    </source>
</reference>
<dbReference type="AlphaFoldDB" id="A0A251WZW8"/>
<organism evidence="1 2">
    <name type="scientific">Marivivens niveibacter</name>
    <dbReference type="NCBI Taxonomy" id="1930667"/>
    <lineage>
        <taxon>Bacteria</taxon>
        <taxon>Pseudomonadati</taxon>
        <taxon>Pseudomonadota</taxon>
        <taxon>Alphaproteobacteria</taxon>
        <taxon>Rhodobacterales</taxon>
        <taxon>Paracoccaceae</taxon>
        <taxon>Marivivens group</taxon>
        <taxon>Marivivens</taxon>
    </lineage>
</organism>
<evidence type="ECO:0000313" key="1">
    <source>
        <dbReference type="EMBL" id="OUD09922.1"/>
    </source>
</evidence>
<protein>
    <recommendedName>
        <fullName evidence="3">Calpastatin</fullName>
    </recommendedName>
</protein>
<dbReference type="SUPFAM" id="SSF140736">
    <property type="entry name" value="Rv1873-like"/>
    <property type="match status" value="1"/>
</dbReference>
<accession>A0A251WZW8</accession>
<name>A0A251WZW8_9RHOB</name>
<comment type="caution">
    <text evidence="1">The sequence shown here is derived from an EMBL/GenBank/DDBJ whole genome shotgun (WGS) entry which is preliminary data.</text>
</comment>
<dbReference type="EMBL" id="MSPP01000002">
    <property type="protein sequence ID" value="OUD09922.1"/>
    <property type="molecule type" value="Genomic_DNA"/>
</dbReference>
<dbReference type="PIRSF" id="PIRSF008546">
    <property type="entry name" value="UCP008546"/>
    <property type="match status" value="1"/>
</dbReference>
<gene>
    <name evidence="1" type="ORF">BVC71_07275</name>
</gene>
<evidence type="ECO:0008006" key="3">
    <source>
        <dbReference type="Google" id="ProtNLM"/>
    </source>
</evidence>
<dbReference type="Gene3D" id="1.25.40.380">
    <property type="entry name" value="Protein of unknown function DUF1810"/>
    <property type="match status" value="1"/>
</dbReference>
<evidence type="ECO:0000313" key="2">
    <source>
        <dbReference type="Proteomes" id="UP000194664"/>
    </source>
</evidence>
<dbReference type="InterPro" id="IPR014937">
    <property type="entry name" value="DUF1810"/>
</dbReference>
<dbReference type="Proteomes" id="UP000194664">
    <property type="component" value="Unassembled WGS sequence"/>
</dbReference>
<proteinExistence type="predicted"/>
<dbReference type="InterPro" id="IPR036287">
    <property type="entry name" value="Rv1873-like_sf"/>
</dbReference>
<sequence>MIKGGTKMYDLDRFIDAQDEDYETALFELKRGRKQSHWIWYIFPQLASLGYSYRAKFYGLDDLDEARAYLDHPVLGPRYLACVEILLAHADRPIRSIMGSDVDVDKLLSSLTLMQRAGGGDRITDAIALFYEGRSCPKTNETLTSM</sequence>
<dbReference type="Pfam" id="PF08837">
    <property type="entry name" value="DUF1810"/>
    <property type="match status" value="1"/>
</dbReference>